<dbReference type="Gene3D" id="3.30.190.20">
    <property type="match status" value="1"/>
</dbReference>
<evidence type="ECO:0000313" key="13">
    <source>
        <dbReference type="Proteomes" id="UP000277582"/>
    </source>
</evidence>
<proteinExistence type="inferred from homology"/>
<accession>A0A429GIC3</accession>
<keyword evidence="13" id="KW-1185">Reference proteome</keyword>
<keyword evidence="3 11" id="KW-0678">Repressor</keyword>
<evidence type="ECO:0000313" key="12">
    <source>
        <dbReference type="EMBL" id="RSN73621.1"/>
    </source>
</evidence>
<comment type="subunit">
    <text evidence="2 11">Part of the 50S ribosomal subunit.</text>
</comment>
<dbReference type="OrthoDB" id="10382at2157"/>
<protein>
    <recommendedName>
        <fullName evidence="11">Large ribosomal subunit protein uL1</fullName>
    </recommendedName>
</protein>
<evidence type="ECO:0000256" key="9">
    <source>
        <dbReference type="ARBA" id="ARBA00023274"/>
    </source>
</evidence>
<sequence>MELVEKIREVLDKSPKRRFNESVDLSIVLSGVDLKKNPNLKINEIVELENPPKNKDIKVCVFGTGEFAFRAKEAGADLVMDPEELKNMSKRELRKLANRYDHFIAQADALPKIAKIIGPVLGPRNKMPISLPVTAVDRLPTEIKRLKRSVRIRMRDQPYFSVKVGSRDMSAEEIAKNVDKIINLLKNKYGDLNMIKKAYIKTTMGPAFELSLR</sequence>
<dbReference type="PANTHER" id="PTHR36427">
    <property type="entry name" value="54S RIBOSOMAL PROTEIN L1, MITOCHONDRIAL"/>
    <property type="match status" value="1"/>
</dbReference>
<dbReference type="FunFam" id="3.40.50.790:FF:000005">
    <property type="entry name" value="50S ribosomal protein L1"/>
    <property type="match status" value="1"/>
</dbReference>
<dbReference type="EMBL" id="RCOS01000113">
    <property type="protein sequence ID" value="RSN73621.1"/>
    <property type="molecule type" value="Genomic_DNA"/>
</dbReference>
<evidence type="ECO:0000256" key="2">
    <source>
        <dbReference type="ARBA" id="ARBA00011838"/>
    </source>
</evidence>
<dbReference type="InterPro" id="IPR016095">
    <property type="entry name" value="Ribosomal_uL1_3-a/b-sand"/>
</dbReference>
<dbReference type="Pfam" id="PF00687">
    <property type="entry name" value="Ribosomal_L1"/>
    <property type="match status" value="1"/>
</dbReference>
<dbReference type="CDD" id="cd00403">
    <property type="entry name" value="Ribosomal_L1"/>
    <property type="match status" value="1"/>
</dbReference>
<evidence type="ECO:0000256" key="7">
    <source>
        <dbReference type="ARBA" id="ARBA00022884"/>
    </source>
</evidence>
<name>A0A429GIC3_9CREN</name>
<dbReference type="PANTHER" id="PTHR36427:SF3">
    <property type="entry name" value="LARGE RIBOSOMAL SUBUNIT PROTEIN UL1M"/>
    <property type="match status" value="1"/>
</dbReference>
<dbReference type="InterPro" id="IPR028364">
    <property type="entry name" value="Ribosomal_uL1/biogenesis"/>
</dbReference>
<dbReference type="GO" id="GO:0006417">
    <property type="term" value="P:regulation of translation"/>
    <property type="evidence" value="ECO:0007669"/>
    <property type="project" value="UniProtKB-KW"/>
</dbReference>
<reference evidence="12 13" key="1">
    <citation type="submission" date="2018-10" db="EMBL/GenBank/DDBJ databases">
        <title>Co-occurring genomic capacity for anaerobic methane metabolism and dissimilatory sulfite reduction discovered in the Korarchaeota.</title>
        <authorList>
            <person name="Mckay L.J."/>
            <person name="Dlakic M."/>
            <person name="Fields M.W."/>
            <person name="Delmont T.O."/>
            <person name="Eren A.M."/>
            <person name="Jay Z.J."/>
            <person name="Klingelsmith K.B."/>
            <person name="Rusch D.B."/>
            <person name="Inskeep W.P."/>
        </authorList>
    </citation>
    <scope>NUCLEOTIDE SEQUENCE [LARGE SCALE GENOMIC DNA]</scope>
    <source>
        <strain evidence="12 13">MDKW</strain>
    </source>
</reference>
<dbReference type="NCBIfam" id="NF003244">
    <property type="entry name" value="PRK04203.1"/>
    <property type="match status" value="1"/>
</dbReference>
<comment type="function">
    <text evidence="11">Protein L1 is also a translational repressor protein, it controls the translation of its operon by binding to its mRNA.</text>
</comment>
<dbReference type="GO" id="GO:0015934">
    <property type="term" value="C:large ribosomal subunit"/>
    <property type="evidence" value="ECO:0007669"/>
    <property type="project" value="InterPro"/>
</dbReference>
<dbReference type="PIRSF" id="PIRSF002155">
    <property type="entry name" value="Ribosomal_L1"/>
    <property type="match status" value="1"/>
</dbReference>
<dbReference type="GO" id="GO:0003735">
    <property type="term" value="F:structural constituent of ribosome"/>
    <property type="evidence" value="ECO:0007669"/>
    <property type="project" value="InterPro"/>
</dbReference>
<comment type="function">
    <text evidence="11">Binds directly to 23S rRNA. Probably involved in E site tRNA release.</text>
</comment>
<evidence type="ECO:0000256" key="6">
    <source>
        <dbReference type="ARBA" id="ARBA00022845"/>
    </source>
</evidence>
<dbReference type="SUPFAM" id="SSF56808">
    <property type="entry name" value="Ribosomal protein L1"/>
    <property type="match status" value="1"/>
</dbReference>
<keyword evidence="4 11" id="KW-0820">tRNA-binding</keyword>
<evidence type="ECO:0000256" key="11">
    <source>
        <dbReference type="HAMAP-Rule" id="MF_01318"/>
    </source>
</evidence>
<evidence type="ECO:0000256" key="10">
    <source>
        <dbReference type="ARBA" id="ARBA00045545"/>
    </source>
</evidence>
<comment type="caution">
    <text evidence="12">The sequence shown here is derived from an EMBL/GenBank/DDBJ whole genome shotgun (WGS) entry which is preliminary data.</text>
</comment>
<keyword evidence="7 11" id="KW-0694">RNA-binding</keyword>
<comment type="similarity">
    <text evidence="1 11">Belongs to the universal ribosomal protein uL1 family.</text>
</comment>
<dbReference type="Proteomes" id="UP000277582">
    <property type="component" value="Unassembled WGS sequence"/>
</dbReference>
<dbReference type="InterPro" id="IPR023669">
    <property type="entry name" value="Ribosomal_uL1_arc"/>
</dbReference>
<keyword evidence="9 11" id="KW-0687">Ribonucleoprotein</keyword>
<keyword evidence="6 11" id="KW-0810">Translation regulation</keyword>
<keyword evidence="8 11" id="KW-0689">Ribosomal protein</keyword>
<evidence type="ECO:0000256" key="5">
    <source>
        <dbReference type="ARBA" id="ARBA00022730"/>
    </source>
</evidence>
<gene>
    <name evidence="11" type="primary">rpl1</name>
    <name evidence="12" type="ORF">D6D85_10160</name>
</gene>
<evidence type="ECO:0000256" key="4">
    <source>
        <dbReference type="ARBA" id="ARBA00022555"/>
    </source>
</evidence>
<evidence type="ECO:0000256" key="1">
    <source>
        <dbReference type="ARBA" id="ARBA00010531"/>
    </source>
</evidence>
<dbReference type="GO" id="GO:0019843">
    <property type="term" value="F:rRNA binding"/>
    <property type="evidence" value="ECO:0007669"/>
    <property type="project" value="UniProtKB-UniRule"/>
</dbReference>
<dbReference type="GO" id="GO:0006412">
    <property type="term" value="P:translation"/>
    <property type="evidence" value="ECO:0007669"/>
    <property type="project" value="UniProtKB-UniRule"/>
</dbReference>
<comment type="function">
    <text evidence="10">Probably involved in E site tRNA release. Binds directly to 23S rRNA.</text>
</comment>
<dbReference type="InterPro" id="IPR023674">
    <property type="entry name" value="Ribosomal_uL1-like"/>
</dbReference>
<dbReference type="HAMAP" id="MF_01318_A">
    <property type="entry name" value="Ribosomal_uL1_A"/>
    <property type="match status" value="1"/>
</dbReference>
<keyword evidence="5 11" id="KW-0699">rRNA-binding</keyword>
<dbReference type="RefSeq" id="WP_125671861.1">
    <property type="nucleotide sequence ID" value="NZ_RCOS01000113.1"/>
</dbReference>
<dbReference type="AlphaFoldDB" id="A0A429GIC3"/>
<evidence type="ECO:0000256" key="3">
    <source>
        <dbReference type="ARBA" id="ARBA00022491"/>
    </source>
</evidence>
<organism evidence="12 13">
    <name type="scientific">Candidatus Methanodesulfokora washburnensis</name>
    <dbReference type="NCBI Taxonomy" id="2478471"/>
    <lineage>
        <taxon>Archaea</taxon>
        <taxon>Thermoproteota</taxon>
        <taxon>Candidatus Korarchaeia</taxon>
        <taxon>Candidatus Korarchaeia incertae sedis</taxon>
        <taxon>Candidatus Methanodesulfokora</taxon>
    </lineage>
</organism>
<dbReference type="GO" id="GO:0000049">
    <property type="term" value="F:tRNA binding"/>
    <property type="evidence" value="ECO:0007669"/>
    <property type="project" value="UniProtKB-KW"/>
</dbReference>
<evidence type="ECO:0000256" key="8">
    <source>
        <dbReference type="ARBA" id="ARBA00022980"/>
    </source>
</evidence>
<dbReference type="Gene3D" id="3.40.50.790">
    <property type="match status" value="1"/>
</dbReference>
<dbReference type="InterPro" id="IPR002143">
    <property type="entry name" value="Ribosomal_uL1"/>
</dbReference>